<dbReference type="Proteomes" id="UP000261174">
    <property type="component" value="Unassembled WGS sequence"/>
</dbReference>
<comment type="caution">
    <text evidence="2">The sequence shown here is derived from an EMBL/GenBank/DDBJ whole genome shotgun (WGS) entry which is preliminary data.</text>
</comment>
<accession>A0A3E1P9E3</accession>
<feature type="signal peptide" evidence="1">
    <location>
        <begin position="1"/>
        <end position="24"/>
    </location>
</feature>
<evidence type="ECO:0008006" key="4">
    <source>
        <dbReference type="Google" id="ProtNLM"/>
    </source>
</evidence>
<gene>
    <name evidence="2" type="ORF">DXN04_04695</name>
</gene>
<dbReference type="AlphaFoldDB" id="A0A3E1P9E3"/>
<dbReference type="RefSeq" id="WP_116852121.1">
    <property type="nucleotide sequence ID" value="NZ_QTJV01000001.1"/>
</dbReference>
<proteinExistence type="predicted"/>
<protein>
    <recommendedName>
        <fullName evidence="4">CMP/dCMP-type deaminase domain-containing protein</fullName>
    </recommendedName>
</protein>
<keyword evidence="3" id="KW-1185">Reference proteome</keyword>
<organism evidence="2 3">
    <name type="scientific">Chitinophaga silvisoli</name>
    <dbReference type="NCBI Taxonomy" id="2291814"/>
    <lineage>
        <taxon>Bacteria</taxon>
        <taxon>Pseudomonadati</taxon>
        <taxon>Bacteroidota</taxon>
        <taxon>Chitinophagia</taxon>
        <taxon>Chitinophagales</taxon>
        <taxon>Chitinophagaceae</taxon>
        <taxon>Chitinophaga</taxon>
    </lineage>
</organism>
<dbReference type="OrthoDB" id="604269at2"/>
<evidence type="ECO:0000313" key="3">
    <source>
        <dbReference type="Proteomes" id="UP000261174"/>
    </source>
</evidence>
<evidence type="ECO:0000256" key="1">
    <source>
        <dbReference type="SAM" id="SignalP"/>
    </source>
</evidence>
<evidence type="ECO:0000313" key="2">
    <source>
        <dbReference type="EMBL" id="RFM36802.1"/>
    </source>
</evidence>
<sequence length="938" mass="106404">MKQVIFKITVLFIFLTGLALGASAKPGDDSLVNKKAAAIREHLFARIQENQRLAKEGREAEENYVVTDDGKEPDYFFKYFRSNSARKFWIDRGWPENLSYFLDRTLDKDGVREGFLINDWIRLLRKTYLENTPYKDYQIYFVISGIYNYKNLDAEEGDYDWAKVKTESFSKTVKEDKTSDSFSPRENGVINAILKQVGEPIENIEFSKAQNKPKFIVFYLFNFYINQQPLTIVSQGTTGVGPKISIEHGPPFPTAFVLSGCSHSTDIDASVISDFFTYNTAHQVNDNPATTTGNIVTRSDYFVQMIRNVFTFFAAKSGSAIPNADCVNDKDLIARLEVLYKEPLPNSSTSIAGSLVDLPLSTRTCLLQKMSEKFFCGDGSSQWLSTNFCENLILDIVASTPQEQRLALLEYLGSNNGVLFKLLAGSDDLSTADALPYVMDIVEWTTKMKIPIPPDLSGRPNYTALVYLLCQFAYEEYSDRILLYHEQNDDKPCGWIPYDPTATQQYSKNIKGSHKADNTIIFDYNGSSDFALCSNILPDNLFASIPFKKELMPFDFIGIIPETDLPIKFMINGEESAFKNRRIVIPALLLYYNIDKTITQRRLDNVQFIFKVISFARGEYNFKFNPKGSLVQKANDILKIGQELNTIGTTVTSAPQLKQWLNTSDGGKKFLKVFEHASGIDATISIKDIAKGEALMEPFKNLVDAVAYWCGDAAQDPLVYTDANFLYINEPLSSLEIGLLNDGLMSKSTRNSRKTDIDGMFLEIKGEQGFQGFRYFYLNNPTATVQTMDVADKEWDTKVANWRKRESEGGYNIGATRNLARVIYPWDEFLVASGKAYNKAMAKTFIPESFYTLMDNDANRVFTPRTQTRKWDTDIIALEYYAYKQHAVKGGKYPNIVEDLTMYTDLIPCPSCSYVMAQFVQMFPNVKLHVITTKKINY</sequence>
<feature type="chain" id="PRO_5017616168" description="CMP/dCMP-type deaminase domain-containing protein" evidence="1">
    <location>
        <begin position="25"/>
        <end position="938"/>
    </location>
</feature>
<reference evidence="2 3" key="1">
    <citation type="submission" date="2018-08" db="EMBL/GenBank/DDBJ databases">
        <title>Chitinophaga sp. K20C18050901, a novel bacterium isolated from forest soil.</title>
        <authorList>
            <person name="Wang C."/>
        </authorList>
    </citation>
    <scope>NUCLEOTIDE SEQUENCE [LARGE SCALE GENOMIC DNA]</scope>
    <source>
        <strain evidence="2 3">K20C18050901</strain>
    </source>
</reference>
<dbReference type="EMBL" id="QTJV01000001">
    <property type="protein sequence ID" value="RFM36802.1"/>
    <property type="molecule type" value="Genomic_DNA"/>
</dbReference>
<keyword evidence="1" id="KW-0732">Signal</keyword>
<name>A0A3E1P9E3_9BACT</name>